<feature type="signal peptide" evidence="3">
    <location>
        <begin position="1"/>
        <end position="28"/>
    </location>
</feature>
<evidence type="ECO:0000256" key="3">
    <source>
        <dbReference type="SAM" id="SignalP"/>
    </source>
</evidence>
<dbReference type="GO" id="GO:0008745">
    <property type="term" value="F:N-acetylmuramoyl-L-alanine amidase activity"/>
    <property type="evidence" value="ECO:0007669"/>
    <property type="project" value="UniProtKB-EC"/>
</dbReference>
<comment type="catalytic activity">
    <reaction evidence="1">
        <text>Hydrolyzes the link between N-acetylmuramoyl residues and L-amino acid residues in certain cell-wall glycopeptides.</text>
        <dbReference type="EC" id="3.5.1.28"/>
    </reaction>
</comment>
<dbReference type="SUPFAM" id="SSF54001">
    <property type="entry name" value="Cysteine proteinases"/>
    <property type="match status" value="1"/>
</dbReference>
<accession>W6JYU3</accession>
<dbReference type="Gene3D" id="3.90.1720.10">
    <property type="entry name" value="endopeptidase domain like (from Nostoc punctiforme)"/>
    <property type="match status" value="1"/>
</dbReference>
<keyword evidence="3" id="KW-0732">Signal</keyword>
<feature type="chain" id="PRO_5004877351" description="N-acetylmuramoyl-L-alanine amidase" evidence="3">
    <location>
        <begin position="29"/>
        <end position="248"/>
    </location>
</feature>
<sequence length="248" mass="26119">MRTSVRRPAATSIAVLAAVSLSATAALAASGTVNTSGLPLTVRSGPGTGYSAVGSLADGTGVTISCQTIGSTVTGTYGTSAIWNKIGTGRYIADAYTYTGSDGFVAPLCTDGSTTHIGNDYPYSGATGGVDPWNFYKGQCTSFAAWRVTRTLGLPFHNYYKGVHWGNAINWDNAARSAGISVTSTPRVGDIAVRNSGTWGHVAYVEKVNADGSFVVEDYNHVRAYTYGYWTATRGTGSNQFDQFIHFK</sequence>
<dbReference type="InterPro" id="IPR003646">
    <property type="entry name" value="SH3-like_bac-type"/>
</dbReference>
<dbReference type="InterPro" id="IPR007921">
    <property type="entry name" value="CHAP_dom"/>
</dbReference>
<protein>
    <recommendedName>
        <fullName evidence="2">N-acetylmuramoyl-L-alanine amidase</fullName>
        <ecNumber evidence="2">3.5.1.28</ecNumber>
    </recommendedName>
</protein>
<name>W6JYU3_9MICO</name>
<evidence type="ECO:0000259" key="4">
    <source>
        <dbReference type="PROSITE" id="PS50911"/>
    </source>
</evidence>
<evidence type="ECO:0000313" key="6">
    <source>
        <dbReference type="EMBL" id="CCH73896.1"/>
    </source>
</evidence>
<keyword evidence="7" id="KW-1185">Reference proteome</keyword>
<feature type="domain" description="Peptidase C51" evidence="4">
    <location>
        <begin position="115"/>
        <end position="246"/>
    </location>
</feature>
<evidence type="ECO:0000313" key="7">
    <source>
        <dbReference type="Proteomes" id="UP000035763"/>
    </source>
</evidence>
<evidence type="ECO:0000256" key="1">
    <source>
        <dbReference type="ARBA" id="ARBA00001561"/>
    </source>
</evidence>
<dbReference type="PROSITE" id="PS51781">
    <property type="entry name" value="SH3B"/>
    <property type="match status" value="1"/>
</dbReference>
<proteinExistence type="predicted"/>
<evidence type="ECO:0000259" key="5">
    <source>
        <dbReference type="PROSITE" id="PS51781"/>
    </source>
</evidence>
<dbReference type="PROSITE" id="PS50911">
    <property type="entry name" value="CHAP"/>
    <property type="match status" value="1"/>
</dbReference>
<feature type="domain" description="SH3b" evidence="5">
    <location>
        <begin position="28"/>
        <end position="101"/>
    </location>
</feature>
<dbReference type="Gene3D" id="2.30.30.40">
    <property type="entry name" value="SH3 Domains"/>
    <property type="match status" value="1"/>
</dbReference>
<dbReference type="AlphaFoldDB" id="W6JYU3"/>
<dbReference type="EMBL" id="CAJA01000277">
    <property type="protein sequence ID" value="CCH73896.1"/>
    <property type="molecule type" value="Genomic_DNA"/>
</dbReference>
<dbReference type="InterPro" id="IPR038765">
    <property type="entry name" value="Papain-like_cys_pep_sf"/>
</dbReference>
<dbReference type="STRING" id="1193182.BN11_3480001"/>
<dbReference type="Pfam" id="PF05257">
    <property type="entry name" value="CHAP"/>
    <property type="match status" value="1"/>
</dbReference>
<dbReference type="RefSeq" id="WP_162213272.1">
    <property type="nucleotide sequence ID" value="NZ_HG764815.1"/>
</dbReference>
<gene>
    <name evidence="6" type="ORF">BN11_3480001</name>
</gene>
<comment type="caution">
    <text evidence="6">The sequence shown here is derived from an EMBL/GenBank/DDBJ whole genome shotgun (WGS) entry which is preliminary data.</text>
</comment>
<dbReference type="EC" id="3.5.1.28" evidence="2"/>
<evidence type="ECO:0000256" key="2">
    <source>
        <dbReference type="ARBA" id="ARBA00011901"/>
    </source>
</evidence>
<organism evidence="6 7">
    <name type="scientific">Nostocoides australiense Ben110</name>
    <dbReference type="NCBI Taxonomy" id="1193182"/>
    <lineage>
        <taxon>Bacteria</taxon>
        <taxon>Bacillati</taxon>
        <taxon>Actinomycetota</taxon>
        <taxon>Actinomycetes</taxon>
        <taxon>Micrococcales</taxon>
        <taxon>Intrasporangiaceae</taxon>
        <taxon>Nostocoides</taxon>
    </lineage>
</organism>
<dbReference type="Proteomes" id="UP000035763">
    <property type="component" value="Unassembled WGS sequence"/>
</dbReference>
<reference evidence="6 7" key="1">
    <citation type="journal article" date="2013" name="ISME J.">
        <title>A metabolic model for members of the genus Tetrasphaera involved in enhanced biological phosphorus removal.</title>
        <authorList>
            <person name="Kristiansen R."/>
            <person name="Nguyen H.T.T."/>
            <person name="Saunders A.M."/>
            <person name="Nielsen J.L."/>
            <person name="Wimmer R."/>
            <person name="Le V.Q."/>
            <person name="McIlroy S.J."/>
            <person name="Petrovski S."/>
            <person name="Seviour R.J."/>
            <person name="Calteau A."/>
            <person name="Nielsen K.L."/>
            <person name="Nielsen P.H."/>
        </authorList>
    </citation>
    <scope>NUCLEOTIDE SEQUENCE [LARGE SCALE GENOMIC DNA]</scope>
    <source>
        <strain evidence="6 7">Ben110</strain>
    </source>
</reference>